<dbReference type="InterPro" id="IPR039893">
    <property type="entry name" value="CEP120-like"/>
</dbReference>
<dbReference type="Proteomes" id="UP000281553">
    <property type="component" value="Unassembled WGS sequence"/>
</dbReference>
<organism evidence="1 2">
    <name type="scientific">Dibothriocephalus latus</name>
    <name type="common">Fish tapeworm</name>
    <name type="synonym">Diphyllobothrium latum</name>
    <dbReference type="NCBI Taxonomy" id="60516"/>
    <lineage>
        <taxon>Eukaryota</taxon>
        <taxon>Metazoa</taxon>
        <taxon>Spiralia</taxon>
        <taxon>Lophotrochozoa</taxon>
        <taxon>Platyhelminthes</taxon>
        <taxon>Cestoda</taxon>
        <taxon>Eucestoda</taxon>
        <taxon>Diphyllobothriidea</taxon>
        <taxon>Diphyllobothriidae</taxon>
        <taxon>Dibothriocephalus</taxon>
    </lineage>
</organism>
<keyword evidence="2" id="KW-1185">Reference proteome</keyword>
<evidence type="ECO:0008006" key="3">
    <source>
        <dbReference type="Google" id="ProtNLM"/>
    </source>
</evidence>
<proteinExistence type="predicted"/>
<dbReference type="PANTHER" id="PTHR21574">
    <property type="entry name" value="CENTROSOMAL PROTEIN OF 120 KDA"/>
    <property type="match status" value="1"/>
</dbReference>
<dbReference type="GO" id="GO:0005813">
    <property type="term" value="C:centrosome"/>
    <property type="evidence" value="ECO:0007669"/>
    <property type="project" value="TreeGrafter"/>
</dbReference>
<evidence type="ECO:0000313" key="2">
    <source>
        <dbReference type="Proteomes" id="UP000281553"/>
    </source>
</evidence>
<evidence type="ECO:0000313" key="1">
    <source>
        <dbReference type="EMBL" id="VDN15536.1"/>
    </source>
</evidence>
<dbReference type="AlphaFoldDB" id="A0A3P7PC10"/>
<dbReference type="Gene3D" id="2.60.40.150">
    <property type="entry name" value="C2 domain"/>
    <property type="match status" value="1"/>
</dbReference>
<protein>
    <recommendedName>
        <fullName evidence="3">C2 domain-containing protein</fullName>
    </recommendedName>
</protein>
<dbReference type="OrthoDB" id="332250at2759"/>
<dbReference type="EMBL" id="UYRU01062838">
    <property type="protein sequence ID" value="VDN15536.1"/>
    <property type="molecule type" value="Genomic_DNA"/>
</dbReference>
<reference evidence="1 2" key="1">
    <citation type="submission" date="2018-11" db="EMBL/GenBank/DDBJ databases">
        <authorList>
            <consortium name="Pathogen Informatics"/>
        </authorList>
    </citation>
    <scope>NUCLEOTIDE SEQUENCE [LARGE SCALE GENOMIC DNA]</scope>
</reference>
<name>A0A3P7PC10_DIBLA</name>
<accession>A0A3P7PC10</accession>
<gene>
    <name evidence="1" type="ORF">DILT_LOCUS11367</name>
</gene>
<dbReference type="InterPro" id="IPR035892">
    <property type="entry name" value="C2_domain_sf"/>
</dbReference>
<dbReference type="GO" id="GO:1903724">
    <property type="term" value="P:positive regulation of centriole elongation"/>
    <property type="evidence" value="ECO:0007669"/>
    <property type="project" value="TreeGrafter"/>
</dbReference>
<dbReference type="PANTHER" id="PTHR21574:SF0">
    <property type="entry name" value="CENTROSOMAL PROTEIN OF 120 KDA"/>
    <property type="match status" value="1"/>
</dbReference>
<sequence length="112" mass="12978">MPFGSHILSSSGRRFLARPGYNIILEAKFDNEIITSDPVSHKEEPKFEQELAWELDKQALRQHRIKRSSIKLQLFSVHPLTPVKEPLGYIVLDIRSANSKKVWVQIQLILFL</sequence>